<accession>A0A5N6D7V6</accession>
<keyword evidence="2" id="KW-1185">Reference proteome</keyword>
<evidence type="ECO:0000313" key="1">
    <source>
        <dbReference type="EMBL" id="KAB8201314.1"/>
    </source>
</evidence>
<protein>
    <submittedName>
        <fullName evidence="1">Uncharacterized protein</fullName>
    </submittedName>
</protein>
<dbReference type="VEuPathDB" id="FungiDB:BDV34DRAFT_203098"/>
<name>A0A5N6D7V6_ASPPA</name>
<proteinExistence type="predicted"/>
<organism evidence="1 2">
    <name type="scientific">Aspergillus parasiticus</name>
    <dbReference type="NCBI Taxonomy" id="5067"/>
    <lineage>
        <taxon>Eukaryota</taxon>
        <taxon>Fungi</taxon>
        <taxon>Dikarya</taxon>
        <taxon>Ascomycota</taxon>
        <taxon>Pezizomycotina</taxon>
        <taxon>Eurotiomycetes</taxon>
        <taxon>Eurotiomycetidae</taxon>
        <taxon>Eurotiales</taxon>
        <taxon>Aspergillaceae</taxon>
        <taxon>Aspergillus</taxon>
        <taxon>Aspergillus subgen. Circumdati</taxon>
    </lineage>
</organism>
<dbReference type="AlphaFoldDB" id="A0A5N6D7V6"/>
<evidence type="ECO:0000313" key="2">
    <source>
        <dbReference type="Proteomes" id="UP000326532"/>
    </source>
</evidence>
<dbReference type="EMBL" id="ML735023">
    <property type="protein sequence ID" value="KAB8201314.1"/>
    <property type="molecule type" value="Genomic_DNA"/>
</dbReference>
<reference evidence="1 2" key="1">
    <citation type="submission" date="2019-04" db="EMBL/GenBank/DDBJ databases">
        <title>Fungal friends and foes A comparative genomics study of 23 Aspergillus species from section Flavi.</title>
        <authorList>
            <consortium name="DOE Joint Genome Institute"/>
            <person name="Kjaerbolling I."/>
            <person name="Vesth T.C."/>
            <person name="Frisvad J.C."/>
            <person name="Nybo J.L."/>
            <person name="Theobald S."/>
            <person name="Kildgaard S."/>
            <person name="Petersen T.I."/>
            <person name="Kuo A."/>
            <person name="Sato A."/>
            <person name="Lyhne E.K."/>
            <person name="Kogle M.E."/>
            <person name="Wiebenga A."/>
            <person name="Kun R.S."/>
            <person name="Lubbers R.J."/>
            <person name="Makela M.R."/>
            <person name="Barry K."/>
            <person name="Chovatia M."/>
            <person name="Clum A."/>
            <person name="Daum C."/>
            <person name="Haridas S."/>
            <person name="He G."/>
            <person name="LaButti K."/>
            <person name="Lipzen A."/>
            <person name="Mondo S."/>
            <person name="Pangilinan J."/>
            <person name="Riley R."/>
            <person name="Salamov A."/>
            <person name="Simmons B.A."/>
            <person name="Magnuson J.K."/>
            <person name="Henrissat B."/>
            <person name="Mortensen U.H."/>
            <person name="Larsen T.O."/>
            <person name="De vries R.P."/>
            <person name="Grigoriev I.V."/>
            <person name="Machida M."/>
            <person name="Baker S.E."/>
            <person name="Andersen M.R."/>
        </authorList>
    </citation>
    <scope>NUCLEOTIDE SEQUENCE [LARGE SCALE GENOMIC DNA]</scope>
    <source>
        <strain evidence="1 2">CBS 117618</strain>
    </source>
</reference>
<gene>
    <name evidence="1" type="ORF">BDV34DRAFT_203098</name>
</gene>
<dbReference type="Proteomes" id="UP000326532">
    <property type="component" value="Unassembled WGS sequence"/>
</dbReference>
<sequence>MENLAVRAAATGRMYSLRRSVRATFEYSSLASFPASQQLSNYPKSRRYDLPLPARLSLRIGRPATRRTLGGSTTDWADIWMLLSWGIMPVTGIQGVLPTPPANFDIKMPINPRSVPRSLVVIHICISVGDGFSVSLVDHLTFLTMVVCLARDLGLHSSTVKAYLSGESILMSGFVEGLLVCFVGLDILLSGFLPWSLGDIGTCRQAKGTSNNT</sequence>